<keyword evidence="1" id="KW-0347">Helicase</keyword>
<dbReference type="OrthoDB" id="2398651at2759"/>
<sequence>MSFYTKCIYAASSKAYNPEVSTLIDEELAYMYTKGLICHLQENHNKEFENLDLSLPFSNLISTNENQCMWLLEFFKKITKLKENQSLTTIHTSYNKAFNCL</sequence>
<dbReference type="Proteomes" id="UP000439903">
    <property type="component" value="Unassembled WGS sequence"/>
</dbReference>
<dbReference type="GO" id="GO:0004386">
    <property type="term" value="F:helicase activity"/>
    <property type="evidence" value="ECO:0007669"/>
    <property type="project" value="UniProtKB-KW"/>
</dbReference>
<keyword evidence="1" id="KW-0547">Nucleotide-binding</keyword>
<evidence type="ECO:0000313" key="2">
    <source>
        <dbReference type="Proteomes" id="UP000439903"/>
    </source>
</evidence>
<keyword evidence="1" id="KW-0067">ATP-binding</keyword>
<keyword evidence="1" id="KW-0378">Hydrolase</keyword>
<protein>
    <submittedName>
        <fullName evidence="1">ATP dependent DNA helicase</fullName>
    </submittedName>
</protein>
<organism evidence="1 2">
    <name type="scientific">Gigaspora margarita</name>
    <dbReference type="NCBI Taxonomy" id="4874"/>
    <lineage>
        <taxon>Eukaryota</taxon>
        <taxon>Fungi</taxon>
        <taxon>Fungi incertae sedis</taxon>
        <taxon>Mucoromycota</taxon>
        <taxon>Glomeromycotina</taxon>
        <taxon>Glomeromycetes</taxon>
        <taxon>Diversisporales</taxon>
        <taxon>Gigasporaceae</taxon>
        <taxon>Gigaspora</taxon>
    </lineage>
</organism>
<dbReference type="EMBL" id="WTPW01002179">
    <property type="protein sequence ID" value="KAF0392916.1"/>
    <property type="molecule type" value="Genomic_DNA"/>
</dbReference>
<accession>A0A8H3X2D5</accession>
<keyword evidence="2" id="KW-1185">Reference proteome</keyword>
<evidence type="ECO:0000313" key="1">
    <source>
        <dbReference type="EMBL" id="KAF0392916.1"/>
    </source>
</evidence>
<proteinExistence type="predicted"/>
<gene>
    <name evidence="1" type="ORF">F8M41_010454</name>
</gene>
<name>A0A8H3X2D5_GIGMA</name>
<dbReference type="AlphaFoldDB" id="A0A8H3X2D5"/>
<reference evidence="1 2" key="1">
    <citation type="journal article" date="2019" name="Environ. Microbiol.">
        <title>At the nexus of three kingdoms: the genome of the mycorrhizal fungus Gigaspora margarita provides insights into plant, endobacterial and fungal interactions.</title>
        <authorList>
            <person name="Venice F."/>
            <person name="Ghignone S."/>
            <person name="Salvioli di Fossalunga A."/>
            <person name="Amselem J."/>
            <person name="Novero M."/>
            <person name="Xianan X."/>
            <person name="Sedzielewska Toro K."/>
            <person name="Morin E."/>
            <person name="Lipzen A."/>
            <person name="Grigoriev I.V."/>
            <person name="Henrissat B."/>
            <person name="Martin F.M."/>
            <person name="Bonfante P."/>
        </authorList>
    </citation>
    <scope>NUCLEOTIDE SEQUENCE [LARGE SCALE GENOMIC DNA]</scope>
    <source>
        <strain evidence="1 2">BEG34</strain>
    </source>
</reference>
<comment type="caution">
    <text evidence="1">The sequence shown here is derived from an EMBL/GenBank/DDBJ whole genome shotgun (WGS) entry which is preliminary data.</text>
</comment>